<dbReference type="Proteomes" id="UP000729913">
    <property type="component" value="Unassembled WGS sequence"/>
</dbReference>
<evidence type="ECO:0000313" key="3">
    <source>
        <dbReference type="Proteomes" id="UP000729913"/>
    </source>
</evidence>
<name>A0A8J5R3S8_9HYME</name>
<gene>
    <name evidence="2" type="ORF">G9C98_004296</name>
</gene>
<feature type="compositionally biased region" description="Polar residues" evidence="1">
    <location>
        <begin position="91"/>
        <end position="100"/>
    </location>
</feature>
<comment type="caution">
    <text evidence="2">The sequence shown here is derived from an EMBL/GenBank/DDBJ whole genome shotgun (WGS) entry which is preliminary data.</text>
</comment>
<feature type="region of interest" description="Disordered" evidence="1">
    <location>
        <begin position="74"/>
        <end position="121"/>
    </location>
</feature>
<feature type="compositionally biased region" description="Polar residues" evidence="1">
    <location>
        <begin position="110"/>
        <end position="119"/>
    </location>
</feature>
<dbReference type="OrthoDB" id="44789at2759"/>
<proteinExistence type="predicted"/>
<dbReference type="AlphaFoldDB" id="A0A8J5R3S8"/>
<organism evidence="2 3">
    <name type="scientific">Cotesia typhae</name>
    <dbReference type="NCBI Taxonomy" id="2053667"/>
    <lineage>
        <taxon>Eukaryota</taxon>
        <taxon>Metazoa</taxon>
        <taxon>Ecdysozoa</taxon>
        <taxon>Arthropoda</taxon>
        <taxon>Hexapoda</taxon>
        <taxon>Insecta</taxon>
        <taxon>Pterygota</taxon>
        <taxon>Neoptera</taxon>
        <taxon>Endopterygota</taxon>
        <taxon>Hymenoptera</taxon>
        <taxon>Apocrita</taxon>
        <taxon>Ichneumonoidea</taxon>
        <taxon>Braconidae</taxon>
        <taxon>Microgastrinae</taxon>
        <taxon>Cotesia</taxon>
    </lineage>
</organism>
<protein>
    <submittedName>
        <fullName evidence="2">Uncharacterized protein</fullName>
    </submittedName>
</protein>
<accession>A0A8J5R3S8</accession>
<keyword evidence="3" id="KW-1185">Reference proteome</keyword>
<reference evidence="2" key="1">
    <citation type="submission" date="2020-03" db="EMBL/GenBank/DDBJ databases">
        <authorList>
            <person name="Chebbi M.A."/>
            <person name="Drezen J.M."/>
        </authorList>
    </citation>
    <scope>NUCLEOTIDE SEQUENCE</scope>
    <source>
        <tissue evidence="2">Whole body</tissue>
    </source>
</reference>
<evidence type="ECO:0000313" key="2">
    <source>
        <dbReference type="EMBL" id="KAG8036974.1"/>
    </source>
</evidence>
<dbReference type="EMBL" id="JAAOIC020000048">
    <property type="protein sequence ID" value="KAG8036974.1"/>
    <property type="molecule type" value="Genomic_DNA"/>
</dbReference>
<reference evidence="2" key="2">
    <citation type="submission" date="2021-04" db="EMBL/GenBank/DDBJ databases">
        <title>Genome-wide patterns of bracovirus chromosomal integration into multiple host tissues during parasitism.</title>
        <authorList>
            <person name="Chebbi M.A.C."/>
        </authorList>
    </citation>
    <scope>NUCLEOTIDE SEQUENCE</scope>
    <source>
        <tissue evidence="2">Whole body</tissue>
    </source>
</reference>
<evidence type="ECO:0000256" key="1">
    <source>
        <dbReference type="SAM" id="MobiDB-lite"/>
    </source>
</evidence>
<sequence>MFSSDIKDYQEHTTLEMMCHAVKIKFFVPICKLDQGNDMEKFPLKGTSSLSNFSHNIAVSSAVLGTTYNSVSAAQTTNGLDGNGDARLRSSALNRAGSLSSEDDMDDQSHQASSNTGNNAYLERSLRLDDASSHCKY</sequence>